<name>A0A0C3H6D2_CLOBO</name>
<dbReference type="OMA" id="QQMRNQD"/>
<dbReference type="AlphaFoldDB" id="A0A0C3H6D2"/>
<dbReference type="EMBL" id="SWOY01000001">
    <property type="protein sequence ID" value="NFG15257.1"/>
    <property type="molecule type" value="Genomic_DNA"/>
</dbReference>
<evidence type="ECO:0000313" key="4">
    <source>
        <dbReference type="Proteomes" id="UP000478995"/>
    </source>
</evidence>
<comment type="caution">
    <text evidence="1">The sequence shown here is derived from an EMBL/GenBank/DDBJ whole genome shotgun (WGS) entry which is preliminary data.</text>
</comment>
<dbReference type="RefSeq" id="WP_003356872.1">
    <property type="nucleotide sequence ID" value="NZ_AP025140.1"/>
</dbReference>
<dbReference type="Pfam" id="PF07875">
    <property type="entry name" value="Coat_F"/>
    <property type="match status" value="1"/>
</dbReference>
<reference evidence="1 3" key="1">
    <citation type="submission" date="2019-02" db="EMBL/GenBank/DDBJ databases">
        <title>Genome sequencing of Clostridium botulinum clinical isolates.</title>
        <authorList>
            <person name="Brunt J."/>
            <person name="Van Vliet A.H.M."/>
            <person name="Stringer S.C."/>
            <person name="Grant K.A."/>
            <person name="Carter A.C."/>
            <person name="Peck M.W."/>
        </authorList>
    </citation>
    <scope>NUCLEOTIDE SEQUENCE [LARGE SCALE GENOMIC DNA]</scope>
    <source>
        <strain evidence="1 3">H142660711</strain>
    </source>
</reference>
<proteinExistence type="predicted"/>
<dbReference type="EMBL" id="SGKC01000010">
    <property type="protein sequence ID" value="NEZ91709.1"/>
    <property type="molecule type" value="Genomic_DNA"/>
</dbReference>
<protein>
    <submittedName>
        <fullName evidence="1">Spore coat protein</fullName>
    </submittedName>
</protein>
<accession>A0A0C3H6D2</accession>
<reference evidence="2 4" key="2">
    <citation type="submission" date="2019-04" db="EMBL/GenBank/DDBJ databases">
        <title>Genome sequencing of Clostridium botulinum Groups I-IV and Clostridium butyricum.</title>
        <authorList>
            <person name="Brunt J."/>
            <person name="Van Vliet A.H.M."/>
            <person name="Stringer S.C."/>
            <person name="Carter A.T."/>
            <person name="Peck M.W."/>
        </authorList>
    </citation>
    <scope>NUCLEOTIDE SEQUENCE [LARGE SCALE GENOMIC DNA]</scope>
    <source>
        <strain evidence="2 4">IFR 18/037</strain>
    </source>
</reference>
<dbReference type="Proteomes" id="UP000473887">
    <property type="component" value="Unassembled WGS sequence"/>
</dbReference>
<organism evidence="1 3">
    <name type="scientific">Clostridium botulinum</name>
    <dbReference type="NCBI Taxonomy" id="1491"/>
    <lineage>
        <taxon>Bacteria</taxon>
        <taxon>Bacillati</taxon>
        <taxon>Bacillota</taxon>
        <taxon>Clostridia</taxon>
        <taxon>Eubacteriales</taxon>
        <taxon>Clostridiaceae</taxon>
        <taxon>Clostridium</taxon>
    </lineage>
</organism>
<dbReference type="Proteomes" id="UP000478995">
    <property type="component" value="Unassembled WGS sequence"/>
</dbReference>
<evidence type="ECO:0000313" key="1">
    <source>
        <dbReference type="EMBL" id="NEZ91709.1"/>
    </source>
</evidence>
<sequence length="82" mass="9217">MQDKDMINDTLSALKASLTGYSTVISETDNQQLRQEIQQMRNSCETSQYDFYTVAKQKGFYKPAAQASQQQIQTVKSQVSGS</sequence>
<dbReference type="InterPro" id="IPR012851">
    <property type="entry name" value="Spore_coat_CotF-like"/>
</dbReference>
<dbReference type="GeneID" id="5185080"/>
<dbReference type="OrthoDB" id="1683800at2"/>
<gene>
    <name evidence="1" type="ORF">EXM69_07070</name>
    <name evidence="2" type="ORF">FC794_00245</name>
</gene>
<evidence type="ECO:0000313" key="2">
    <source>
        <dbReference type="EMBL" id="NFG15257.1"/>
    </source>
</evidence>
<keyword evidence="1" id="KW-0167">Capsid protein</keyword>
<evidence type="ECO:0000313" key="3">
    <source>
        <dbReference type="Proteomes" id="UP000473887"/>
    </source>
</evidence>
<keyword evidence="1" id="KW-0946">Virion</keyword>